<protein>
    <recommendedName>
        <fullName evidence="5">Chromo domain-containing protein</fullName>
    </recommendedName>
</protein>
<dbReference type="Pfam" id="PF00385">
    <property type="entry name" value="Chromo"/>
    <property type="match status" value="1"/>
</dbReference>
<dbReference type="GO" id="GO:0006338">
    <property type="term" value="P:chromatin remodeling"/>
    <property type="evidence" value="ECO:0007669"/>
    <property type="project" value="UniProtKB-ARBA"/>
</dbReference>
<dbReference type="PANTHER" id="PTHR22812">
    <property type="entry name" value="CHROMOBOX PROTEIN"/>
    <property type="match status" value="1"/>
</dbReference>
<dbReference type="GO" id="GO:0005634">
    <property type="term" value="C:nucleus"/>
    <property type="evidence" value="ECO:0007669"/>
    <property type="project" value="UniProtKB-SubCell"/>
</dbReference>
<dbReference type="OrthoDB" id="433924at2759"/>
<dbReference type="InterPro" id="IPR023780">
    <property type="entry name" value="Chromo_domain"/>
</dbReference>
<gene>
    <name evidence="6" type="ORF">BDV29DRAFT_131693</name>
</gene>
<dbReference type="SMART" id="SM00298">
    <property type="entry name" value="CHROMO"/>
    <property type="match status" value="1"/>
</dbReference>
<evidence type="ECO:0000313" key="7">
    <source>
        <dbReference type="Proteomes" id="UP000326565"/>
    </source>
</evidence>
<feature type="region of interest" description="Disordered" evidence="4">
    <location>
        <begin position="74"/>
        <end position="159"/>
    </location>
</feature>
<evidence type="ECO:0000256" key="3">
    <source>
        <dbReference type="ARBA" id="ARBA00023242"/>
    </source>
</evidence>
<keyword evidence="3" id="KW-0539">Nucleus</keyword>
<dbReference type="Gene3D" id="2.40.50.40">
    <property type="match status" value="2"/>
</dbReference>
<dbReference type="PROSITE" id="PS50013">
    <property type="entry name" value="CHROMO_2"/>
    <property type="match status" value="1"/>
</dbReference>
<dbReference type="InterPro" id="IPR008251">
    <property type="entry name" value="Chromo_shadow_dom"/>
</dbReference>
<dbReference type="EMBL" id="ML732219">
    <property type="protein sequence ID" value="KAB8073853.1"/>
    <property type="molecule type" value="Genomic_DNA"/>
</dbReference>
<comment type="subcellular location">
    <subcellularLocation>
        <location evidence="1">Nucleus</location>
    </subcellularLocation>
</comment>
<accession>A0A5N5WZ83</accession>
<dbReference type="SMART" id="SM00300">
    <property type="entry name" value="ChSh"/>
    <property type="match status" value="1"/>
</dbReference>
<reference evidence="6 7" key="1">
    <citation type="submission" date="2019-04" db="EMBL/GenBank/DDBJ databases">
        <title>Friends and foes A comparative genomics study of 23 Aspergillus species from section Flavi.</title>
        <authorList>
            <consortium name="DOE Joint Genome Institute"/>
            <person name="Kjaerbolling I."/>
            <person name="Vesth T."/>
            <person name="Frisvad J.C."/>
            <person name="Nybo J.L."/>
            <person name="Theobald S."/>
            <person name="Kildgaard S."/>
            <person name="Isbrandt T."/>
            <person name="Kuo A."/>
            <person name="Sato A."/>
            <person name="Lyhne E.K."/>
            <person name="Kogle M.E."/>
            <person name="Wiebenga A."/>
            <person name="Kun R.S."/>
            <person name="Lubbers R.J."/>
            <person name="Makela M.R."/>
            <person name="Barry K."/>
            <person name="Chovatia M."/>
            <person name="Clum A."/>
            <person name="Daum C."/>
            <person name="Haridas S."/>
            <person name="He G."/>
            <person name="LaButti K."/>
            <person name="Lipzen A."/>
            <person name="Mondo S."/>
            <person name="Riley R."/>
            <person name="Salamov A."/>
            <person name="Simmons B.A."/>
            <person name="Magnuson J.K."/>
            <person name="Henrissat B."/>
            <person name="Mortensen U.H."/>
            <person name="Larsen T.O."/>
            <person name="Devries R.P."/>
            <person name="Grigoriev I.V."/>
            <person name="Machida M."/>
            <person name="Baker S.E."/>
            <person name="Andersen M.R."/>
        </authorList>
    </citation>
    <scope>NUCLEOTIDE SEQUENCE [LARGE SCALE GENOMIC DNA]</scope>
    <source>
        <strain evidence="6 7">CBS 151.66</strain>
    </source>
</reference>
<feature type="compositionally biased region" description="Acidic residues" evidence="4">
    <location>
        <begin position="33"/>
        <end position="46"/>
    </location>
</feature>
<dbReference type="AlphaFoldDB" id="A0A5N5WZ83"/>
<comment type="subunit">
    <text evidence="2">Component of the NuA4 histone acetyltransferase complex.</text>
</comment>
<evidence type="ECO:0000256" key="4">
    <source>
        <dbReference type="SAM" id="MobiDB-lite"/>
    </source>
</evidence>
<evidence type="ECO:0000259" key="5">
    <source>
        <dbReference type="PROSITE" id="PS50013"/>
    </source>
</evidence>
<sequence length="221" mass="25306">MPPPLEHLSDDESTGESIPFDGAKEGTNLGADNQEDDDEEEEEEEGVYVVEKILGHDFAKNGTLLLQVKWKGYDDPADQTMEPEENLLEGAKDLVEEYYRVQGGRPEKPQPRKRKSTTAPKQTPEKTQPKKRRKSRADTATETPDNDDDADLPNWVPKAKNWEGEVKNVDTILRDPETTNLIAYLHWKNGKKSKVSLEMCYEKCPRKMLKFYEDHLVFKDA</sequence>
<dbReference type="Proteomes" id="UP000326565">
    <property type="component" value="Unassembled WGS sequence"/>
</dbReference>
<name>A0A5N5WZ83_9EURO</name>
<dbReference type="SUPFAM" id="SSF54160">
    <property type="entry name" value="Chromo domain-like"/>
    <property type="match status" value="2"/>
</dbReference>
<dbReference type="InterPro" id="IPR000953">
    <property type="entry name" value="Chromo/chromo_shadow_dom"/>
</dbReference>
<feature type="compositionally biased region" description="Basic and acidic residues" evidence="4">
    <location>
        <begin position="90"/>
        <end position="110"/>
    </location>
</feature>
<dbReference type="CDD" id="cd00024">
    <property type="entry name" value="CD_CSD"/>
    <property type="match status" value="1"/>
</dbReference>
<proteinExistence type="predicted"/>
<dbReference type="InterPro" id="IPR051219">
    <property type="entry name" value="Heterochromatin_chromo-domain"/>
</dbReference>
<keyword evidence="7" id="KW-1185">Reference proteome</keyword>
<feature type="region of interest" description="Disordered" evidence="4">
    <location>
        <begin position="1"/>
        <end position="46"/>
    </location>
</feature>
<organism evidence="6 7">
    <name type="scientific">Aspergillus leporis</name>
    <dbReference type="NCBI Taxonomy" id="41062"/>
    <lineage>
        <taxon>Eukaryota</taxon>
        <taxon>Fungi</taxon>
        <taxon>Dikarya</taxon>
        <taxon>Ascomycota</taxon>
        <taxon>Pezizomycotina</taxon>
        <taxon>Eurotiomycetes</taxon>
        <taxon>Eurotiomycetidae</taxon>
        <taxon>Eurotiales</taxon>
        <taxon>Aspergillaceae</taxon>
        <taxon>Aspergillus</taxon>
        <taxon>Aspergillus subgen. Circumdati</taxon>
    </lineage>
</organism>
<evidence type="ECO:0000256" key="2">
    <source>
        <dbReference type="ARBA" id="ARBA00011353"/>
    </source>
</evidence>
<dbReference type="InterPro" id="IPR016197">
    <property type="entry name" value="Chromo-like_dom_sf"/>
</dbReference>
<evidence type="ECO:0000256" key="1">
    <source>
        <dbReference type="ARBA" id="ARBA00004123"/>
    </source>
</evidence>
<feature type="domain" description="Chromo" evidence="5">
    <location>
        <begin position="48"/>
        <end position="110"/>
    </location>
</feature>
<evidence type="ECO:0000313" key="6">
    <source>
        <dbReference type="EMBL" id="KAB8073853.1"/>
    </source>
</evidence>
<dbReference type="Pfam" id="PF01393">
    <property type="entry name" value="Chromo_shadow"/>
    <property type="match status" value="1"/>
</dbReference>
<feature type="compositionally biased region" description="Acidic residues" evidence="4">
    <location>
        <begin position="75"/>
        <end position="87"/>
    </location>
</feature>